<dbReference type="Pfam" id="PF08402">
    <property type="entry name" value="TOBE_2"/>
    <property type="match status" value="1"/>
</dbReference>
<dbReference type="InterPro" id="IPR027417">
    <property type="entry name" value="P-loop_NTPase"/>
</dbReference>
<dbReference type="Pfam" id="PF00005">
    <property type="entry name" value="ABC_tran"/>
    <property type="match status" value="1"/>
</dbReference>
<dbReference type="PANTHER" id="PTHR42781">
    <property type="entry name" value="SPERMIDINE/PUTRESCINE IMPORT ATP-BINDING PROTEIN POTA"/>
    <property type="match status" value="1"/>
</dbReference>
<evidence type="ECO:0000256" key="1">
    <source>
        <dbReference type="ARBA" id="ARBA00022448"/>
    </source>
</evidence>
<dbReference type="Gene3D" id="3.40.50.300">
    <property type="entry name" value="P-loop containing nucleotide triphosphate hydrolases"/>
    <property type="match status" value="1"/>
</dbReference>
<keyword evidence="3" id="KW-0547">Nucleotide-binding</keyword>
<feature type="domain" description="ABC transporter" evidence="5">
    <location>
        <begin position="3"/>
        <end position="233"/>
    </location>
</feature>
<dbReference type="InterPro" id="IPR050093">
    <property type="entry name" value="ABC_SmlMolc_Importer"/>
</dbReference>
<gene>
    <name evidence="6" type="ORF">MW290_02305</name>
</gene>
<evidence type="ECO:0000313" key="7">
    <source>
        <dbReference type="Proteomes" id="UP001056201"/>
    </source>
</evidence>
<dbReference type="SMART" id="SM00382">
    <property type="entry name" value="AAA"/>
    <property type="match status" value="1"/>
</dbReference>
<dbReference type="InterPro" id="IPR017871">
    <property type="entry name" value="ABC_transporter-like_CS"/>
</dbReference>
<dbReference type="EMBL" id="CP097635">
    <property type="protein sequence ID" value="URI07473.1"/>
    <property type="molecule type" value="Genomic_DNA"/>
</dbReference>
<dbReference type="SUPFAM" id="SSF50331">
    <property type="entry name" value="MOP-like"/>
    <property type="match status" value="1"/>
</dbReference>
<keyword evidence="2" id="KW-0472">Membrane</keyword>
<dbReference type="InterPro" id="IPR003439">
    <property type="entry name" value="ABC_transporter-like_ATP-bd"/>
</dbReference>
<dbReference type="InterPro" id="IPR003593">
    <property type="entry name" value="AAA+_ATPase"/>
</dbReference>
<keyword evidence="7" id="KW-1185">Reference proteome</keyword>
<dbReference type="InterPro" id="IPR008995">
    <property type="entry name" value="Mo/tungstate-bd_C_term_dom"/>
</dbReference>
<evidence type="ECO:0000256" key="4">
    <source>
        <dbReference type="ARBA" id="ARBA00022840"/>
    </source>
</evidence>
<evidence type="ECO:0000259" key="5">
    <source>
        <dbReference type="PROSITE" id="PS50893"/>
    </source>
</evidence>
<keyword evidence="4 6" id="KW-0067">ATP-binding</keyword>
<dbReference type="PANTHER" id="PTHR42781:SF4">
    <property type="entry name" value="SPERMIDINE_PUTRESCINE IMPORT ATP-BINDING PROTEIN POTA"/>
    <property type="match status" value="1"/>
</dbReference>
<dbReference type="GO" id="GO:0005524">
    <property type="term" value="F:ATP binding"/>
    <property type="evidence" value="ECO:0007669"/>
    <property type="project" value="UniProtKB-KW"/>
</dbReference>
<sequence length="338" mass="36570">MALQIRNLHKSFDGQVALERIDLDVGSSEFVCLLGPSGCGKTTLLRIIAGLMAADGGSISLQGRDLAGLPARDRGFGIVFQSYSLFPHMTVADNVGYGLRIRGQGGTAITQRVNELLAMVKLQAFGQRYPGELSGGQQQRVAIARALAVNPSLLLLDEPLSALDARVRADLRRELREVQRSLGIPTLMVTHDQEEAMQMADTIVCMNQGRIEQQGAPQALYEAPRTRFVADFMGHSNLLPPAQAQRLLPQLPPLPEGLAAEQALLCLRPERVRLQPEAPAGALQAMVTDIGFLGSIQRVRARWQDIELLAEASSTLPLALGQTVPLHIAAADGRWVKA</sequence>
<evidence type="ECO:0000313" key="6">
    <source>
        <dbReference type="EMBL" id="URI07473.1"/>
    </source>
</evidence>
<accession>A0ABY4S6X4</accession>
<protein>
    <submittedName>
        <fullName evidence="6">ABC transporter ATP-binding protein</fullName>
    </submittedName>
</protein>
<keyword evidence="1" id="KW-0813">Transport</keyword>
<dbReference type="PROSITE" id="PS00211">
    <property type="entry name" value="ABC_TRANSPORTER_1"/>
    <property type="match status" value="1"/>
</dbReference>
<name>A0ABY4S6X4_AQUTE</name>
<dbReference type="RefSeq" id="WP_250195708.1">
    <property type="nucleotide sequence ID" value="NZ_CP097635.1"/>
</dbReference>
<evidence type="ECO:0000256" key="3">
    <source>
        <dbReference type="ARBA" id="ARBA00022741"/>
    </source>
</evidence>
<reference evidence="6" key="1">
    <citation type="submission" date="2022-05" db="EMBL/GenBank/DDBJ databases">
        <title>An RpoN-dependent PEP-CTERM gene is involved in floc formation of an Aquincola tertiaricarbonis strain.</title>
        <authorList>
            <person name="Qiu D."/>
            <person name="Xia M."/>
        </authorList>
    </citation>
    <scope>NUCLEOTIDE SEQUENCE</scope>
    <source>
        <strain evidence="6">RN12</strain>
    </source>
</reference>
<proteinExistence type="predicted"/>
<evidence type="ECO:0000256" key="2">
    <source>
        <dbReference type="ARBA" id="ARBA00022475"/>
    </source>
</evidence>
<keyword evidence="2" id="KW-1003">Cell membrane</keyword>
<dbReference type="SUPFAM" id="SSF52540">
    <property type="entry name" value="P-loop containing nucleoside triphosphate hydrolases"/>
    <property type="match status" value="1"/>
</dbReference>
<organism evidence="6 7">
    <name type="scientific">Aquincola tertiaricarbonis</name>
    <dbReference type="NCBI Taxonomy" id="391953"/>
    <lineage>
        <taxon>Bacteria</taxon>
        <taxon>Pseudomonadati</taxon>
        <taxon>Pseudomonadota</taxon>
        <taxon>Betaproteobacteria</taxon>
        <taxon>Burkholderiales</taxon>
        <taxon>Sphaerotilaceae</taxon>
        <taxon>Aquincola</taxon>
    </lineage>
</organism>
<dbReference type="PROSITE" id="PS50893">
    <property type="entry name" value="ABC_TRANSPORTER_2"/>
    <property type="match status" value="1"/>
</dbReference>
<dbReference type="InterPro" id="IPR013611">
    <property type="entry name" value="Transp-assoc_OB_typ2"/>
</dbReference>
<dbReference type="Proteomes" id="UP001056201">
    <property type="component" value="Chromosome 1"/>
</dbReference>